<evidence type="ECO:0000313" key="3">
    <source>
        <dbReference type="Proteomes" id="UP000187203"/>
    </source>
</evidence>
<dbReference type="AlphaFoldDB" id="A0A1R3L0B1"/>
<dbReference type="EMBL" id="AWUE01007301">
    <property type="protein sequence ID" value="OMP12729.1"/>
    <property type="molecule type" value="Genomic_DNA"/>
</dbReference>
<evidence type="ECO:0000313" key="2">
    <source>
        <dbReference type="EMBL" id="OMP12729.1"/>
    </source>
</evidence>
<evidence type="ECO:0000256" key="1">
    <source>
        <dbReference type="SAM" id="MobiDB-lite"/>
    </source>
</evidence>
<dbReference type="Proteomes" id="UP000187203">
    <property type="component" value="Unassembled WGS sequence"/>
</dbReference>
<organism evidence="2 3">
    <name type="scientific">Corchorus olitorius</name>
    <dbReference type="NCBI Taxonomy" id="93759"/>
    <lineage>
        <taxon>Eukaryota</taxon>
        <taxon>Viridiplantae</taxon>
        <taxon>Streptophyta</taxon>
        <taxon>Embryophyta</taxon>
        <taxon>Tracheophyta</taxon>
        <taxon>Spermatophyta</taxon>
        <taxon>Magnoliopsida</taxon>
        <taxon>eudicotyledons</taxon>
        <taxon>Gunneridae</taxon>
        <taxon>Pentapetalae</taxon>
        <taxon>rosids</taxon>
        <taxon>malvids</taxon>
        <taxon>Malvales</taxon>
        <taxon>Malvaceae</taxon>
        <taxon>Grewioideae</taxon>
        <taxon>Apeibeae</taxon>
        <taxon>Corchorus</taxon>
    </lineage>
</organism>
<proteinExistence type="predicted"/>
<accession>A0A1R3L0B1</accession>
<feature type="region of interest" description="Disordered" evidence="1">
    <location>
        <begin position="63"/>
        <end position="98"/>
    </location>
</feature>
<sequence>MDLWRDNSGAGLSLNLGPMEDRNNCCVFELKELAPDEGRTRCRVTTEPKLIFQNFQVGAELRFDRGPGQDRDDAEDVAKQSWCQMRGGVGTKTKQKQT</sequence>
<protein>
    <submittedName>
        <fullName evidence="2">tRNA nucleotidyltransferase</fullName>
    </submittedName>
</protein>
<gene>
    <name evidence="2" type="ORF">COLO4_02824</name>
</gene>
<name>A0A1R3L0B1_9ROSI</name>
<reference evidence="3" key="1">
    <citation type="submission" date="2013-09" db="EMBL/GenBank/DDBJ databases">
        <title>Corchorus olitorius genome sequencing.</title>
        <authorList>
            <person name="Alam M."/>
            <person name="Haque M.S."/>
            <person name="Islam M.S."/>
            <person name="Emdad E.M."/>
            <person name="Islam M.M."/>
            <person name="Ahmed B."/>
            <person name="Halim A."/>
            <person name="Hossen Q.M.M."/>
            <person name="Hossain M.Z."/>
            <person name="Ahmed R."/>
            <person name="Khan M.M."/>
            <person name="Islam R."/>
            <person name="Rashid M.M."/>
            <person name="Khan S.A."/>
            <person name="Rahman M.S."/>
            <person name="Alam M."/>
            <person name="Yahiya A.S."/>
            <person name="Khan M.S."/>
            <person name="Azam M.S."/>
            <person name="Haque T."/>
            <person name="Lashkar M.Z.H."/>
            <person name="Akhand A.I."/>
            <person name="Morshed G."/>
            <person name="Roy S."/>
            <person name="Uddin K.S."/>
            <person name="Rabeya T."/>
            <person name="Hossain A.S."/>
            <person name="Chowdhury A."/>
            <person name="Snigdha A.R."/>
            <person name="Mortoza M.S."/>
            <person name="Matin S.A."/>
            <person name="Hoque S.M.E."/>
            <person name="Islam M.K."/>
            <person name="Roy D.K."/>
            <person name="Haider R."/>
            <person name="Moosa M.M."/>
            <person name="Elias S.M."/>
            <person name="Hasan A.M."/>
            <person name="Jahan S."/>
            <person name="Shafiuddin M."/>
            <person name="Mahmood N."/>
            <person name="Shommy N.S."/>
        </authorList>
    </citation>
    <scope>NUCLEOTIDE SEQUENCE [LARGE SCALE GENOMIC DNA]</scope>
    <source>
        <strain evidence="3">cv. O-4</strain>
    </source>
</reference>
<comment type="caution">
    <text evidence="2">The sequence shown here is derived from an EMBL/GenBank/DDBJ whole genome shotgun (WGS) entry which is preliminary data.</text>
</comment>
<keyword evidence="3" id="KW-1185">Reference proteome</keyword>